<comment type="caution">
    <text evidence="1">The sequence shown here is derived from an EMBL/GenBank/DDBJ whole genome shotgun (WGS) entry which is preliminary data.</text>
</comment>
<gene>
    <name evidence="1" type="ORF">PR048_002251</name>
</gene>
<accession>A0ABQ9IL82</accession>
<dbReference type="EMBL" id="JARBHB010000001">
    <property type="protein sequence ID" value="KAJ8896905.1"/>
    <property type="molecule type" value="Genomic_DNA"/>
</dbReference>
<keyword evidence="2" id="KW-1185">Reference proteome</keyword>
<proteinExistence type="predicted"/>
<dbReference type="Proteomes" id="UP001159363">
    <property type="component" value="Chromosome 1"/>
</dbReference>
<evidence type="ECO:0000313" key="1">
    <source>
        <dbReference type="EMBL" id="KAJ8896905.1"/>
    </source>
</evidence>
<evidence type="ECO:0000313" key="2">
    <source>
        <dbReference type="Proteomes" id="UP001159363"/>
    </source>
</evidence>
<sequence>MLVSVNVRGDGRVFLRARTGRPLVNPPSVLHKALKTSVLEHTTSGKVDCNSHPMKFSFARRGRSAAEQGKLIPLTSQRMLASHRHPTCQTVWPPGTGMTEHEELRVPIQDPDMSDFLLSFYSLLRTWLMAQLQCFRVGSGCCAGLAAGWQQAAGTRTILERDIAPGTEDGADLYAVYPVSGPPLPIVLLPRTSHDCVKPASALQSPFQEPNGNIYHQAALSSVCDKLALEADFVEKLILISNIQEQLSTSQASFKLLESSAHANRGFNLIQSNSFSSGEKKAKLLRLKIIFGKLQASLMRDCFAATTYKKQLACPESLFRVLTPLLALGLWLGAKFLVTLEHEPPSCFDTCRHSGIQGVKSAWVKFAYYSALLRKLKPTFLSKRRGLLPESFILLHDNVVPSVCPYEAIDSPMINKLGYTACCMSAIYAVGAPCACRTVIRFTLCVIRGGLPDTEIMYTFFPLSTGANSINIHTTCMANDTVKLPSSFPQLYDTTPSERVQMFEVPMNSDLGILHFERLPASPRVAHTPETLAEELRKEIQLIGQRRLYLTTEHRNEAGRASKNAGMLWHKLFKMLA</sequence>
<protein>
    <submittedName>
        <fullName evidence="1">Uncharacterized protein</fullName>
    </submittedName>
</protein>
<organism evidence="1 2">
    <name type="scientific">Dryococelus australis</name>
    <dbReference type="NCBI Taxonomy" id="614101"/>
    <lineage>
        <taxon>Eukaryota</taxon>
        <taxon>Metazoa</taxon>
        <taxon>Ecdysozoa</taxon>
        <taxon>Arthropoda</taxon>
        <taxon>Hexapoda</taxon>
        <taxon>Insecta</taxon>
        <taxon>Pterygota</taxon>
        <taxon>Neoptera</taxon>
        <taxon>Polyneoptera</taxon>
        <taxon>Phasmatodea</taxon>
        <taxon>Verophasmatodea</taxon>
        <taxon>Anareolatae</taxon>
        <taxon>Phasmatidae</taxon>
        <taxon>Eurycanthinae</taxon>
        <taxon>Dryococelus</taxon>
    </lineage>
</organism>
<reference evidence="1 2" key="1">
    <citation type="submission" date="2023-02" db="EMBL/GenBank/DDBJ databases">
        <title>LHISI_Scaffold_Assembly.</title>
        <authorList>
            <person name="Stuart O.P."/>
            <person name="Cleave R."/>
            <person name="Magrath M.J.L."/>
            <person name="Mikheyev A.S."/>
        </authorList>
    </citation>
    <scope>NUCLEOTIDE SEQUENCE [LARGE SCALE GENOMIC DNA]</scope>
    <source>
        <strain evidence="1">Daus_M_001</strain>
        <tissue evidence="1">Leg muscle</tissue>
    </source>
</reference>
<name>A0ABQ9IL82_9NEOP</name>